<accession>A0A067PHK7</accession>
<dbReference type="PANTHER" id="PTHR10366">
    <property type="entry name" value="NAD DEPENDENT EPIMERASE/DEHYDRATASE"/>
    <property type="match status" value="1"/>
</dbReference>
<dbReference type="GO" id="GO:0016616">
    <property type="term" value="F:oxidoreductase activity, acting on the CH-OH group of donors, NAD or NADP as acceptor"/>
    <property type="evidence" value="ECO:0007669"/>
    <property type="project" value="TreeGrafter"/>
</dbReference>
<dbReference type="InterPro" id="IPR036291">
    <property type="entry name" value="NAD(P)-bd_dom_sf"/>
</dbReference>
<dbReference type="AlphaFoldDB" id="A0A067PHK7"/>
<dbReference type="PANTHER" id="PTHR10366:SF562">
    <property type="entry name" value="ALDEHYDE REDUCTASE II (AFU_ORTHOLOGUE AFUA_1G11360)"/>
    <property type="match status" value="1"/>
</dbReference>
<reference evidence="5" key="1">
    <citation type="journal article" date="2014" name="Proc. Natl. Acad. Sci. U.S.A.">
        <title>Extensive sampling of basidiomycete genomes demonstrates inadequacy of the white-rot/brown-rot paradigm for wood decay fungi.</title>
        <authorList>
            <person name="Riley R."/>
            <person name="Salamov A.A."/>
            <person name="Brown D.W."/>
            <person name="Nagy L.G."/>
            <person name="Floudas D."/>
            <person name="Held B.W."/>
            <person name="Levasseur A."/>
            <person name="Lombard V."/>
            <person name="Morin E."/>
            <person name="Otillar R."/>
            <person name="Lindquist E.A."/>
            <person name="Sun H."/>
            <person name="LaButti K.M."/>
            <person name="Schmutz J."/>
            <person name="Jabbour D."/>
            <person name="Luo H."/>
            <person name="Baker S.E."/>
            <person name="Pisabarro A.G."/>
            <person name="Walton J.D."/>
            <person name="Blanchette R.A."/>
            <person name="Henrissat B."/>
            <person name="Martin F."/>
            <person name="Cullen D."/>
            <person name="Hibbett D.S."/>
            <person name="Grigoriev I.V."/>
        </authorList>
    </citation>
    <scope>NUCLEOTIDE SEQUENCE [LARGE SCALE GENOMIC DNA]</scope>
    <source>
        <strain evidence="5">MUCL 33604</strain>
    </source>
</reference>
<evidence type="ECO:0000313" key="4">
    <source>
        <dbReference type="EMBL" id="KDQ50487.1"/>
    </source>
</evidence>
<dbReference type="HOGENOM" id="CLU_007383_9_2_1"/>
<organism evidence="4 5">
    <name type="scientific">Jaapia argillacea MUCL 33604</name>
    <dbReference type="NCBI Taxonomy" id="933084"/>
    <lineage>
        <taxon>Eukaryota</taxon>
        <taxon>Fungi</taxon>
        <taxon>Dikarya</taxon>
        <taxon>Basidiomycota</taxon>
        <taxon>Agaricomycotina</taxon>
        <taxon>Agaricomycetes</taxon>
        <taxon>Agaricomycetidae</taxon>
        <taxon>Jaapiales</taxon>
        <taxon>Jaapiaceae</taxon>
        <taxon>Jaapia</taxon>
    </lineage>
</organism>
<comment type="similarity">
    <text evidence="2">Belongs to the NAD(P)-dependent epimerase/dehydratase family. Dihydroflavonol-4-reductase subfamily.</text>
</comment>
<dbReference type="EMBL" id="KL197759">
    <property type="protein sequence ID" value="KDQ50487.1"/>
    <property type="molecule type" value="Genomic_DNA"/>
</dbReference>
<dbReference type="Gene3D" id="3.40.50.720">
    <property type="entry name" value="NAD(P)-binding Rossmann-like Domain"/>
    <property type="match status" value="1"/>
</dbReference>
<dbReference type="InterPro" id="IPR001509">
    <property type="entry name" value="Epimerase_deHydtase"/>
</dbReference>
<evidence type="ECO:0000313" key="5">
    <source>
        <dbReference type="Proteomes" id="UP000027265"/>
    </source>
</evidence>
<dbReference type="InParanoid" id="A0A067PHK7"/>
<protein>
    <recommendedName>
        <fullName evidence="3">NAD-dependent epimerase/dehydratase domain-containing protein</fullName>
    </recommendedName>
</protein>
<keyword evidence="1" id="KW-0560">Oxidoreductase</keyword>
<dbReference type="SUPFAM" id="SSF51735">
    <property type="entry name" value="NAD(P)-binding Rossmann-fold domains"/>
    <property type="match status" value="1"/>
</dbReference>
<name>A0A067PHK7_9AGAM</name>
<dbReference type="STRING" id="933084.A0A067PHK7"/>
<evidence type="ECO:0000256" key="2">
    <source>
        <dbReference type="ARBA" id="ARBA00023445"/>
    </source>
</evidence>
<sequence length="333" mass="36209">MAALSTKPLILVTGASGFLGSYVVYEALEAGYRVRGTARSGKVDLVKKGYAKYEDCFDVTPIDDVASSDFTVALKGVEAVIHVASPIAGRASAEKLLDADKAGIKKFVVMSSVVALTSPLDPRLGTNYEYTDQDWNPATKEEALKPDAGDAIIYSASKALSEKAVWDFVEEHPDIDVTTILPSYIFGPFAPGFLIPEKNLTTLSTNGYVYSLINGSLLPNIGVGSVDIRDIARLHVAALTPQGDAYKKEQKRVLVPREIIDWKAVAEYVAEKRPELKDRLPSTDGVANLSGPFATVDTHGAKELLESFIPWQETILDAVDDFIRLEKQWSLKA</sequence>
<keyword evidence="5" id="KW-1185">Reference proteome</keyword>
<dbReference type="OrthoDB" id="2735536at2759"/>
<dbReference type="Proteomes" id="UP000027265">
    <property type="component" value="Unassembled WGS sequence"/>
</dbReference>
<evidence type="ECO:0000256" key="1">
    <source>
        <dbReference type="ARBA" id="ARBA00023002"/>
    </source>
</evidence>
<feature type="domain" description="NAD-dependent epimerase/dehydratase" evidence="3">
    <location>
        <begin position="10"/>
        <end position="206"/>
    </location>
</feature>
<proteinExistence type="inferred from homology"/>
<gene>
    <name evidence="4" type="ORF">JAAARDRAFT_81852</name>
</gene>
<dbReference type="Pfam" id="PF01370">
    <property type="entry name" value="Epimerase"/>
    <property type="match status" value="1"/>
</dbReference>
<evidence type="ECO:0000259" key="3">
    <source>
        <dbReference type="Pfam" id="PF01370"/>
    </source>
</evidence>
<dbReference type="InterPro" id="IPR050425">
    <property type="entry name" value="NAD(P)_dehydrat-like"/>
</dbReference>